<sequence>MRTTVTIDDALYRRAKAYAAIAGMSVGSVIEQALRAQLREHAARSDAPLDLPAYDCGPFMPGIDPIDTSALLDTLARADDLESVAQPS</sequence>
<organism evidence="1">
    <name type="scientific">freshwater metagenome</name>
    <dbReference type="NCBI Taxonomy" id="449393"/>
    <lineage>
        <taxon>unclassified sequences</taxon>
        <taxon>metagenomes</taxon>
        <taxon>ecological metagenomes</taxon>
    </lineage>
</organism>
<accession>A0A6J7J0F7</accession>
<gene>
    <name evidence="1" type="ORF">UFOPK3772_00576</name>
</gene>
<proteinExistence type="predicted"/>
<dbReference type="SUPFAM" id="SSF47598">
    <property type="entry name" value="Ribbon-helix-helix"/>
    <property type="match status" value="1"/>
</dbReference>
<evidence type="ECO:0000313" key="1">
    <source>
        <dbReference type="EMBL" id="CAB4936087.1"/>
    </source>
</evidence>
<dbReference type="AlphaFoldDB" id="A0A6J7J0F7"/>
<name>A0A6J7J0F7_9ZZZZ</name>
<reference evidence="1" key="1">
    <citation type="submission" date="2020-05" db="EMBL/GenBank/DDBJ databases">
        <authorList>
            <person name="Chiriac C."/>
            <person name="Salcher M."/>
            <person name="Ghai R."/>
            <person name="Kavagutti S V."/>
        </authorList>
    </citation>
    <scope>NUCLEOTIDE SEQUENCE</scope>
</reference>
<protein>
    <submittedName>
        <fullName evidence="1">Unannotated protein</fullName>
    </submittedName>
</protein>
<dbReference type="EMBL" id="CAFBNE010000012">
    <property type="protein sequence ID" value="CAB4936087.1"/>
    <property type="molecule type" value="Genomic_DNA"/>
</dbReference>
<dbReference type="GO" id="GO:0006355">
    <property type="term" value="P:regulation of DNA-templated transcription"/>
    <property type="evidence" value="ECO:0007669"/>
    <property type="project" value="InterPro"/>
</dbReference>
<dbReference type="InterPro" id="IPR010985">
    <property type="entry name" value="Ribbon_hlx_hlx"/>
</dbReference>